<evidence type="ECO:0000313" key="7">
    <source>
        <dbReference type="EMBL" id="GLJ60489.1"/>
    </source>
</evidence>
<evidence type="ECO:0000256" key="1">
    <source>
        <dbReference type="ARBA" id="ARBA00022741"/>
    </source>
</evidence>
<reference evidence="7" key="2">
    <citation type="submission" date="2023-01" db="EMBL/GenBank/DDBJ databases">
        <authorList>
            <person name="Sun Q."/>
            <person name="Evtushenko L."/>
        </authorList>
    </citation>
    <scope>NUCLEOTIDE SEQUENCE</scope>
    <source>
        <strain evidence="7">VKM Ac-1020</strain>
    </source>
</reference>
<feature type="region of interest" description="Disordered" evidence="4">
    <location>
        <begin position="1"/>
        <end position="20"/>
    </location>
</feature>
<evidence type="ECO:0000256" key="4">
    <source>
        <dbReference type="SAM" id="MobiDB-lite"/>
    </source>
</evidence>
<dbReference type="Gene3D" id="3.40.50.300">
    <property type="entry name" value="P-loop containing nucleotide triphosphate hydrolases"/>
    <property type="match status" value="3"/>
</dbReference>
<keyword evidence="5" id="KW-1133">Transmembrane helix</keyword>
<feature type="domain" description="FtsK" evidence="6">
    <location>
        <begin position="340"/>
        <end position="523"/>
    </location>
</feature>
<dbReference type="CDD" id="cd01127">
    <property type="entry name" value="TrwB_TraG_TraD_VirD4"/>
    <property type="match status" value="1"/>
</dbReference>
<dbReference type="InterPro" id="IPR002543">
    <property type="entry name" value="FtsK_dom"/>
</dbReference>
<reference evidence="7" key="1">
    <citation type="journal article" date="2014" name="Int. J. Syst. Evol. Microbiol.">
        <title>Complete genome sequence of Corynebacterium casei LMG S-19264T (=DSM 44701T), isolated from a smear-ripened cheese.</title>
        <authorList>
            <consortium name="US DOE Joint Genome Institute (JGI-PGF)"/>
            <person name="Walter F."/>
            <person name="Albersmeier A."/>
            <person name="Kalinowski J."/>
            <person name="Ruckert C."/>
        </authorList>
    </citation>
    <scope>NUCLEOTIDE SEQUENCE</scope>
    <source>
        <strain evidence="7">VKM Ac-1020</strain>
    </source>
</reference>
<evidence type="ECO:0000256" key="2">
    <source>
        <dbReference type="ARBA" id="ARBA00022840"/>
    </source>
</evidence>
<keyword evidence="1 3" id="KW-0547">Nucleotide-binding</keyword>
<sequence>MTSPLAARIDEPLSLPSPAPPPRPARWPLFAALVPVVGGVAMWFVTGSLLSLCFAALGPLMAVAAAVDARRSSRRERRRADAAYAEACARIEREIEQRHDRERVELNRRLVDLGALLADERAVWRASSDELVVGRGEASSRVRVSGGEGERADALRRRAGVLPDAPISIAPGEGVCVRGAPVVAQAVARALALQVCLRVAPEALGVAAAPPGEEWMDALPHRQTSAPRRLALSGEGPPPDADIVIAVRAPDAAPPEACGAVLDVGEGLQGRLIRGTHEEDVALEAVSRAQAQAVAEGLAGRGAERGGRGGPDAALTLGELEPVASGDRAGLPAVVGRADGEPAVIDIVADGPHAVVVGTTGAGKSELLVTWVASLARTYTADRVVFLLADFKGGTAFDALSELPHVTGVITDLDGAASRRAVESLRAEVRRREARLAACGARDVGAPGVELPRLVIVVDEFAAMLQEHPDLHAVFADVAARGRALGMHLILGTQRSTGVLRDALVANCPLRIALRVAEPSESRGVIGVDLAATLPGGADGRGLAYIRRAADAAPRLTRIALTTPRELAPIGAEGAPRAQGPWLPPLPSELPLAAVRGREPDASAVVLGIADDPERQRQPVVTLRPGVERGLVVVGGSGSGTSNVVRLVRAQRPDAIVVPRDAEGAWDAVECAEHAVDGLLLVDDLDALLARFPHDYAHAIAERIENVVRDAGERRMTVVATTARVTGAVARIIDLLPRRALLALASRADHAAAGGDATTFDPRRPPGRGVLDGQEVQFALAPGAVRGEAEPATPVAWRPGAPVTALVVKAARRRCAALADGWGDGVRILALDELPPGSSLESLAGADAPVVVAGEPESWQRQWALLQEARGGHPLVVGAECATELRALTGERELPPFARTRASRAWLCADGLPPRRIVLP</sequence>
<dbReference type="PANTHER" id="PTHR22683">
    <property type="entry name" value="SPORULATION PROTEIN RELATED"/>
    <property type="match status" value="1"/>
</dbReference>
<protein>
    <recommendedName>
        <fullName evidence="6">FtsK domain-containing protein</fullName>
    </recommendedName>
</protein>
<evidence type="ECO:0000259" key="6">
    <source>
        <dbReference type="PROSITE" id="PS50901"/>
    </source>
</evidence>
<evidence type="ECO:0000256" key="5">
    <source>
        <dbReference type="SAM" id="Phobius"/>
    </source>
</evidence>
<evidence type="ECO:0000256" key="3">
    <source>
        <dbReference type="PROSITE-ProRule" id="PRU00289"/>
    </source>
</evidence>
<dbReference type="PANTHER" id="PTHR22683:SF1">
    <property type="entry name" value="TYPE VII SECRETION SYSTEM PROTEIN ESSC"/>
    <property type="match status" value="1"/>
</dbReference>
<name>A0A9W6LV82_9MICO</name>
<accession>A0A9W6LV82</accession>
<keyword evidence="5" id="KW-0812">Transmembrane</keyword>
<feature type="transmembrane region" description="Helical" evidence="5">
    <location>
        <begin position="27"/>
        <end position="43"/>
    </location>
</feature>
<feature type="binding site" evidence="3">
    <location>
        <begin position="358"/>
        <end position="365"/>
    </location>
    <ligand>
        <name>ATP</name>
        <dbReference type="ChEBI" id="CHEBI:30616"/>
    </ligand>
</feature>
<gene>
    <name evidence="7" type="ORF">GCM10017576_06180</name>
</gene>
<keyword evidence="2 3" id="KW-0067">ATP-binding</keyword>
<dbReference type="RefSeq" id="WP_271172221.1">
    <property type="nucleotide sequence ID" value="NZ_BSEJ01000002.1"/>
</dbReference>
<dbReference type="InterPro" id="IPR027417">
    <property type="entry name" value="P-loop_NTPase"/>
</dbReference>
<dbReference type="EMBL" id="BSEJ01000002">
    <property type="protein sequence ID" value="GLJ60489.1"/>
    <property type="molecule type" value="Genomic_DNA"/>
</dbReference>
<dbReference type="SUPFAM" id="SSF52540">
    <property type="entry name" value="P-loop containing nucleoside triphosphate hydrolases"/>
    <property type="match status" value="1"/>
</dbReference>
<dbReference type="InterPro" id="IPR050206">
    <property type="entry name" value="FtsK/SpoIIIE/SftA"/>
</dbReference>
<proteinExistence type="predicted"/>
<dbReference type="GO" id="GO:0005524">
    <property type="term" value="F:ATP binding"/>
    <property type="evidence" value="ECO:0007669"/>
    <property type="project" value="UniProtKB-UniRule"/>
</dbReference>
<dbReference type="AlphaFoldDB" id="A0A9W6LV82"/>
<dbReference type="Pfam" id="PF01580">
    <property type="entry name" value="FtsK_SpoIIIE"/>
    <property type="match status" value="1"/>
</dbReference>
<dbReference type="Proteomes" id="UP001142462">
    <property type="component" value="Unassembled WGS sequence"/>
</dbReference>
<organism evidence="7 8">
    <name type="scientific">Microbacterium barkeri</name>
    <dbReference type="NCBI Taxonomy" id="33917"/>
    <lineage>
        <taxon>Bacteria</taxon>
        <taxon>Bacillati</taxon>
        <taxon>Actinomycetota</taxon>
        <taxon>Actinomycetes</taxon>
        <taxon>Micrococcales</taxon>
        <taxon>Microbacteriaceae</taxon>
        <taxon>Microbacterium</taxon>
    </lineage>
</organism>
<dbReference type="GO" id="GO:0003677">
    <property type="term" value="F:DNA binding"/>
    <property type="evidence" value="ECO:0007669"/>
    <property type="project" value="InterPro"/>
</dbReference>
<keyword evidence="8" id="KW-1185">Reference proteome</keyword>
<keyword evidence="5" id="KW-0472">Membrane</keyword>
<dbReference type="PROSITE" id="PS50901">
    <property type="entry name" value="FTSK"/>
    <property type="match status" value="1"/>
</dbReference>
<evidence type="ECO:0000313" key="8">
    <source>
        <dbReference type="Proteomes" id="UP001142462"/>
    </source>
</evidence>
<comment type="caution">
    <text evidence="7">The sequence shown here is derived from an EMBL/GenBank/DDBJ whole genome shotgun (WGS) entry which is preliminary data.</text>
</comment>